<accession>A0A4R0XKW6</accession>
<dbReference type="RefSeq" id="WP_131599001.1">
    <property type="nucleotide sequence ID" value="NZ_CBDBYK010000010.1"/>
</dbReference>
<feature type="domain" description="Nudix hydrolase" evidence="3">
    <location>
        <begin position="20"/>
        <end position="160"/>
    </location>
</feature>
<dbReference type="GO" id="GO:0016787">
    <property type="term" value="F:hydrolase activity"/>
    <property type="evidence" value="ECO:0007669"/>
    <property type="project" value="UniProtKB-KW"/>
</dbReference>
<dbReference type="InterPro" id="IPR000086">
    <property type="entry name" value="NUDIX_hydrolase_dom"/>
</dbReference>
<dbReference type="AlphaFoldDB" id="A0A4R0XKW6"/>
<dbReference type="Proteomes" id="UP000294192">
    <property type="component" value="Unassembled WGS sequence"/>
</dbReference>
<keyword evidence="5" id="KW-1185">Reference proteome</keyword>
<reference evidence="4 5" key="1">
    <citation type="submission" date="2018-02" db="EMBL/GenBank/DDBJ databases">
        <title>Mycoplasma marinum and Mycoplasma todarodis sp. nov., moderately halophilic and psychrotolerant mycoplasmas isolated from cephalopods.</title>
        <authorList>
            <person name="Viver T."/>
        </authorList>
    </citation>
    <scope>NUCLEOTIDE SEQUENCE [LARGE SCALE GENOMIC DNA]</scope>
    <source>
        <strain evidence="4 5">PE</strain>
    </source>
</reference>
<dbReference type="PANTHER" id="PTHR43046:SF2">
    <property type="entry name" value="8-OXO-DGTP DIPHOSPHATASE-RELATED"/>
    <property type="match status" value="1"/>
</dbReference>
<comment type="caution">
    <text evidence="4">The sequence shown here is derived from an EMBL/GenBank/DDBJ whole genome shotgun (WGS) entry which is preliminary data.</text>
</comment>
<keyword evidence="2" id="KW-0378">Hydrolase</keyword>
<evidence type="ECO:0000313" key="4">
    <source>
        <dbReference type="EMBL" id="TCG11283.1"/>
    </source>
</evidence>
<proteinExistence type="predicted"/>
<evidence type="ECO:0000259" key="3">
    <source>
        <dbReference type="PROSITE" id="PS51462"/>
    </source>
</evidence>
<dbReference type="OrthoDB" id="9816289at2"/>
<dbReference type="PANTHER" id="PTHR43046">
    <property type="entry name" value="GDP-MANNOSE MANNOSYL HYDROLASE"/>
    <property type="match status" value="1"/>
</dbReference>
<evidence type="ECO:0000256" key="1">
    <source>
        <dbReference type="ARBA" id="ARBA00001946"/>
    </source>
</evidence>
<evidence type="ECO:0000256" key="2">
    <source>
        <dbReference type="ARBA" id="ARBA00022801"/>
    </source>
</evidence>
<sequence length="161" mass="18826">MDKDKYALKMRQKLKSHDEIMVPTAVVVPSITNKILLQKRAGSKKWGLFGGGVKYNESIIETAHRTLREETNLEIEKMDMFGIISNWHIQYENHDKVNAFTIGFVCRLKKNQIFKPGENKTLEAQWATKEELEEIEFWNEGARQMAYDAFKFLEDKEVIVK</sequence>
<name>A0A4R0XKW6_9MOLU</name>
<gene>
    <name evidence="4" type="ORF">C4B24_02450</name>
</gene>
<dbReference type="Pfam" id="PF00293">
    <property type="entry name" value="NUDIX"/>
    <property type="match status" value="1"/>
</dbReference>
<dbReference type="EMBL" id="PSZO01000009">
    <property type="protein sequence ID" value="TCG11283.1"/>
    <property type="molecule type" value="Genomic_DNA"/>
</dbReference>
<evidence type="ECO:0000313" key="5">
    <source>
        <dbReference type="Proteomes" id="UP000294192"/>
    </source>
</evidence>
<dbReference type="PROSITE" id="PS51462">
    <property type="entry name" value="NUDIX"/>
    <property type="match status" value="1"/>
</dbReference>
<organism evidence="4 5">
    <name type="scientific">Mycoplasma marinum</name>
    <dbReference type="NCBI Taxonomy" id="1937190"/>
    <lineage>
        <taxon>Bacteria</taxon>
        <taxon>Bacillati</taxon>
        <taxon>Mycoplasmatota</taxon>
        <taxon>Mollicutes</taxon>
        <taxon>Mycoplasmataceae</taxon>
        <taxon>Mycoplasma</taxon>
    </lineage>
</organism>
<dbReference type="Gene3D" id="3.90.79.10">
    <property type="entry name" value="Nucleoside Triphosphate Pyrophosphohydrolase"/>
    <property type="match status" value="1"/>
</dbReference>
<comment type="cofactor">
    <cofactor evidence="1">
        <name>Mg(2+)</name>
        <dbReference type="ChEBI" id="CHEBI:18420"/>
    </cofactor>
</comment>
<dbReference type="InterPro" id="IPR015797">
    <property type="entry name" value="NUDIX_hydrolase-like_dom_sf"/>
</dbReference>
<protein>
    <recommendedName>
        <fullName evidence="3">Nudix hydrolase domain-containing protein</fullName>
    </recommendedName>
</protein>
<dbReference type="SUPFAM" id="SSF55811">
    <property type="entry name" value="Nudix"/>
    <property type="match status" value="1"/>
</dbReference>